<evidence type="ECO:0000313" key="1">
    <source>
        <dbReference type="EMBL" id="TCU06819.1"/>
    </source>
</evidence>
<protein>
    <submittedName>
        <fullName evidence="1">Uncharacterized protein</fullName>
    </submittedName>
</protein>
<dbReference type="AlphaFoldDB" id="A0A4V2V7X6"/>
<dbReference type="RefSeq" id="WP_132568590.1">
    <property type="nucleotide sequence ID" value="NZ_SMBH01000031.1"/>
</dbReference>
<name>A0A4V2V7X6_RHISU</name>
<dbReference type="SUPFAM" id="SSF53448">
    <property type="entry name" value="Nucleotide-diphospho-sugar transferases"/>
    <property type="match status" value="1"/>
</dbReference>
<proteinExistence type="predicted"/>
<reference evidence="1 2" key="1">
    <citation type="submission" date="2019-03" db="EMBL/GenBank/DDBJ databases">
        <title>Genomic Encyclopedia of Type Strains, Phase IV (KMG-V): Genome sequencing to study the core and pangenomes of soil and plant-associated prokaryotes.</title>
        <authorList>
            <person name="Whitman W."/>
        </authorList>
    </citation>
    <scope>NUCLEOTIDE SEQUENCE [LARGE SCALE GENOMIC DNA]</scope>
    <source>
        <strain evidence="1 2">Hc14</strain>
    </source>
</reference>
<gene>
    <name evidence="1" type="ORF">EV132_13130</name>
</gene>
<evidence type="ECO:0000313" key="2">
    <source>
        <dbReference type="Proteomes" id="UP000294576"/>
    </source>
</evidence>
<dbReference type="InterPro" id="IPR029044">
    <property type="entry name" value="Nucleotide-diphossugar_trans"/>
</dbReference>
<comment type="caution">
    <text evidence="1">The sequence shown here is derived from an EMBL/GenBank/DDBJ whole genome shotgun (WGS) entry which is preliminary data.</text>
</comment>
<sequence length="306" mass="33606">MQAHLGVKESTECVILIPVGPRSQIHQLNDTLESIKYFSCGNTVIVLLDDTRDSLRRQDLVPDLPIDLLPAEKSDRYSVRGNLYINLSKAIKYIINKYDFTTLLRMDDDALFIGGGSERAASQYFDENSAIGCLGSFRYSCTGKRRDFAPAARRLAFEKSLAGTILDSALAKKLREIHKIAAANGYEPGEHCLGAACFYSKAAIMALAEQDLLEREELRATKLCDDQLFGMLLVAAGFHAADFAGPGQPLGLAWQGLPAAPEALVALDKKIVHSVKSYKDASQDDIRREFAGFRTQPSVLADLSMN</sequence>
<dbReference type="EMBL" id="SMBH01000031">
    <property type="protein sequence ID" value="TCU06819.1"/>
    <property type="molecule type" value="Genomic_DNA"/>
</dbReference>
<accession>A0A4V2V7X6</accession>
<dbReference type="Proteomes" id="UP000294576">
    <property type="component" value="Unassembled WGS sequence"/>
</dbReference>
<organism evidence="1 2">
    <name type="scientific">Rhizobium sullae</name>
    <name type="common">Rhizobium hedysari</name>
    <dbReference type="NCBI Taxonomy" id="50338"/>
    <lineage>
        <taxon>Bacteria</taxon>
        <taxon>Pseudomonadati</taxon>
        <taxon>Pseudomonadota</taxon>
        <taxon>Alphaproteobacteria</taxon>
        <taxon>Hyphomicrobiales</taxon>
        <taxon>Rhizobiaceae</taxon>
        <taxon>Rhizobium/Agrobacterium group</taxon>
        <taxon>Rhizobium</taxon>
    </lineage>
</organism>